<sequence>CSLLCWIRKAHNTNGLSPLHLVVLIGSGCSSRRVPGKGSIVLQIPHTIEGDSLSSRCTKQKRRWLHFHGREAGALTAQKLLQQVDVNGILSYISLPPCLVVLR</sequence>
<organism evidence="1 2">
    <name type="scientific">Brassica napus</name>
    <name type="common">Rape</name>
    <dbReference type="NCBI Taxonomy" id="3708"/>
    <lineage>
        <taxon>Eukaryota</taxon>
        <taxon>Viridiplantae</taxon>
        <taxon>Streptophyta</taxon>
        <taxon>Embryophyta</taxon>
        <taxon>Tracheophyta</taxon>
        <taxon>Spermatophyta</taxon>
        <taxon>Magnoliopsida</taxon>
        <taxon>eudicotyledons</taxon>
        <taxon>Gunneridae</taxon>
        <taxon>Pentapetalae</taxon>
        <taxon>rosids</taxon>
        <taxon>malvids</taxon>
        <taxon>Brassicales</taxon>
        <taxon>Brassicaceae</taxon>
        <taxon>Brassiceae</taxon>
        <taxon>Brassica</taxon>
    </lineage>
</organism>
<protein>
    <submittedName>
        <fullName evidence="1">Uncharacterized protein</fullName>
    </submittedName>
</protein>
<dbReference type="Proteomes" id="UP000824890">
    <property type="component" value="Unassembled WGS sequence"/>
</dbReference>
<keyword evidence="2" id="KW-1185">Reference proteome</keyword>
<accession>A0ABQ7X751</accession>
<reference evidence="1 2" key="1">
    <citation type="submission" date="2021-05" db="EMBL/GenBank/DDBJ databases">
        <title>Genome Assembly of Synthetic Allotetraploid Brassica napus Reveals Homoeologous Exchanges between Subgenomes.</title>
        <authorList>
            <person name="Davis J.T."/>
        </authorList>
    </citation>
    <scope>NUCLEOTIDE SEQUENCE [LARGE SCALE GENOMIC DNA]</scope>
    <source>
        <strain evidence="2">cv. Da-Ae</strain>
        <tissue evidence="1">Seedling</tissue>
    </source>
</reference>
<proteinExistence type="predicted"/>
<feature type="non-terminal residue" evidence="1">
    <location>
        <position position="1"/>
    </location>
</feature>
<evidence type="ECO:0000313" key="1">
    <source>
        <dbReference type="EMBL" id="KAH0851673.1"/>
    </source>
</evidence>
<dbReference type="EMBL" id="JAGKQM010001594">
    <property type="protein sequence ID" value="KAH0851673.1"/>
    <property type="molecule type" value="Genomic_DNA"/>
</dbReference>
<comment type="caution">
    <text evidence="1">The sequence shown here is derived from an EMBL/GenBank/DDBJ whole genome shotgun (WGS) entry which is preliminary data.</text>
</comment>
<evidence type="ECO:0000313" key="2">
    <source>
        <dbReference type="Proteomes" id="UP000824890"/>
    </source>
</evidence>
<gene>
    <name evidence="1" type="ORF">HID58_094557</name>
</gene>
<name>A0ABQ7X751_BRANA</name>